<comment type="similarity">
    <text evidence="5">Belongs to the class-III pyridoxal-phosphate-dependent aminotransferase family. ArgD subfamily.</text>
</comment>
<feature type="modified residue" description="N6-(pyridoxal phosphate)lysine" evidence="5">
    <location>
        <position position="244"/>
    </location>
</feature>
<keyword evidence="1 5" id="KW-0032">Aminotransferase</keyword>
<comment type="pathway">
    <text evidence="5">Amino-acid biosynthesis; L-arginine biosynthesis; N(2)-acetyl-L-ornithine from L-glutamate: step 4/4.</text>
</comment>
<dbReference type="Pfam" id="PF00202">
    <property type="entry name" value="Aminotran_3"/>
    <property type="match status" value="1"/>
</dbReference>
<dbReference type="InterPro" id="IPR049704">
    <property type="entry name" value="Aminotrans_3_PPA_site"/>
</dbReference>
<organism evidence="6 7">
    <name type="scientific">Pseudothermotoga hypogea DSM 11164 = NBRC 106472</name>
    <dbReference type="NCBI Taxonomy" id="1123384"/>
    <lineage>
        <taxon>Bacteria</taxon>
        <taxon>Thermotogati</taxon>
        <taxon>Thermotogota</taxon>
        <taxon>Thermotogae</taxon>
        <taxon>Thermotogales</taxon>
        <taxon>Thermotogaceae</taxon>
        <taxon>Pseudothermotoga</taxon>
    </lineage>
</organism>
<keyword evidence="5" id="KW-0055">Arginine biosynthesis</keyword>
<dbReference type="InterPro" id="IPR050103">
    <property type="entry name" value="Class-III_PLP-dep_AT"/>
</dbReference>
<dbReference type="Proteomes" id="UP000077469">
    <property type="component" value="Chromosome"/>
</dbReference>
<evidence type="ECO:0000256" key="5">
    <source>
        <dbReference type="HAMAP-Rule" id="MF_01107"/>
    </source>
</evidence>
<protein>
    <recommendedName>
        <fullName evidence="5">Acetylornithine aminotransferase</fullName>
        <shortName evidence="5">ACOAT</shortName>
        <ecNumber evidence="5">2.6.1.11</ecNumber>
    </recommendedName>
</protein>
<comment type="subcellular location">
    <subcellularLocation>
        <location evidence="5">Cytoplasm</location>
    </subcellularLocation>
</comment>
<comment type="catalytic activity">
    <reaction evidence="5">
        <text>N(2)-acetyl-L-ornithine + 2-oxoglutarate = N-acetyl-L-glutamate 5-semialdehyde + L-glutamate</text>
        <dbReference type="Rhea" id="RHEA:18049"/>
        <dbReference type="ChEBI" id="CHEBI:16810"/>
        <dbReference type="ChEBI" id="CHEBI:29123"/>
        <dbReference type="ChEBI" id="CHEBI:29985"/>
        <dbReference type="ChEBI" id="CHEBI:57805"/>
        <dbReference type="EC" id="2.6.1.11"/>
    </reaction>
</comment>
<dbReference type="FunFam" id="3.40.640.10:FF:000004">
    <property type="entry name" value="Acetylornithine aminotransferase"/>
    <property type="match status" value="1"/>
</dbReference>
<evidence type="ECO:0000313" key="7">
    <source>
        <dbReference type="Proteomes" id="UP000077469"/>
    </source>
</evidence>
<dbReference type="KEGG" id="phy:AJ81_04930"/>
<dbReference type="InterPro" id="IPR005814">
    <property type="entry name" value="Aminotrans_3"/>
</dbReference>
<dbReference type="PIRSF" id="PIRSF000521">
    <property type="entry name" value="Transaminase_4ab_Lys_Orn"/>
    <property type="match status" value="1"/>
</dbReference>
<keyword evidence="3 5" id="KW-0808">Transferase</keyword>
<keyword evidence="7" id="KW-1185">Reference proteome</keyword>
<keyword evidence="5" id="KW-0963">Cytoplasm</keyword>
<feature type="binding site" evidence="5">
    <location>
        <begin position="215"/>
        <end position="218"/>
    </location>
    <ligand>
        <name>pyridoxal 5'-phosphate</name>
        <dbReference type="ChEBI" id="CHEBI:597326"/>
    </ligand>
</feature>
<dbReference type="GO" id="GO:0005737">
    <property type="term" value="C:cytoplasm"/>
    <property type="evidence" value="ECO:0007669"/>
    <property type="project" value="UniProtKB-SubCell"/>
</dbReference>
<dbReference type="PANTHER" id="PTHR11986:SF79">
    <property type="entry name" value="ACETYLORNITHINE AMINOTRANSFERASE, MITOCHONDRIAL"/>
    <property type="match status" value="1"/>
</dbReference>
<dbReference type="STRING" id="1123384.AJ81_04930"/>
<dbReference type="PROSITE" id="PS00600">
    <property type="entry name" value="AA_TRANSFER_CLASS_3"/>
    <property type="match status" value="1"/>
</dbReference>
<gene>
    <name evidence="5" type="primary">argD</name>
    <name evidence="6" type="ORF">AJ81_04930</name>
</gene>
<dbReference type="NCBIfam" id="NF002325">
    <property type="entry name" value="PRK01278.1"/>
    <property type="match status" value="1"/>
</dbReference>
<dbReference type="CDD" id="cd00610">
    <property type="entry name" value="OAT_like"/>
    <property type="match status" value="1"/>
</dbReference>
<keyword evidence="4 5" id="KW-0663">Pyridoxal phosphate</keyword>
<accession>A0A0X1KR37</accession>
<dbReference type="GO" id="GO:0003992">
    <property type="term" value="F:N2-acetyl-L-ornithine:2-oxoglutarate 5-aminotransferase activity"/>
    <property type="evidence" value="ECO:0007669"/>
    <property type="project" value="UniProtKB-UniRule"/>
</dbReference>
<evidence type="ECO:0000256" key="4">
    <source>
        <dbReference type="ARBA" id="ARBA00022898"/>
    </source>
</evidence>
<feature type="binding site" evidence="5">
    <location>
        <position position="130"/>
    </location>
    <ligand>
        <name>pyridoxal 5'-phosphate</name>
        <dbReference type="ChEBI" id="CHEBI:597326"/>
    </ligand>
</feature>
<evidence type="ECO:0000256" key="1">
    <source>
        <dbReference type="ARBA" id="ARBA00022576"/>
    </source>
</evidence>
<feature type="binding site" evidence="5">
    <location>
        <begin position="98"/>
        <end position="99"/>
    </location>
    <ligand>
        <name>pyridoxal 5'-phosphate</name>
        <dbReference type="ChEBI" id="CHEBI:597326"/>
    </ligand>
</feature>
<dbReference type="InterPro" id="IPR015422">
    <property type="entry name" value="PyrdxlP-dep_Trfase_small"/>
</dbReference>
<dbReference type="PANTHER" id="PTHR11986">
    <property type="entry name" value="AMINOTRANSFERASE CLASS III"/>
    <property type="match status" value="1"/>
</dbReference>
<evidence type="ECO:0000256" key="3">
    <source>
        <dbReference type="ARBA" id="ARBA00022679"/>
    </source>
</evidence>
<keyword evidence="2 5" id="KW-0028">Amino-acid biosynthesis</keyword>
<dbReference type="NCBIfam" id="TIGR00707">
    <property type="entry name" value="argD"/>
    <property type="match status" value="1"/>
</dbReference>
<sequence>MNGKEHLMNTYHRFDVVFDRGKGAFIWDKDGRMYLDFGSGVAVNALGHCHPELVKTIKKQAEKLMHCSNLYWTEPQIELAEMLSKNSLNGRVFFVNSGAEAIETAIKIARKYGKTKHENKYRILSAMNSFHGRTMGALSATWQTKYQEKFKPLVEGFEKFELNDVKSLKAKFSNDVCGVILEPVQGESGIFLANKEFVKALRKLCDEYDALLIFDEVQCGMGRTGKLFAYQHFDVEPDVLAVAKGLGGGFPIGAVIANEKADVFEPGDHGSTFGGNPLACSAGLVVMKQLLKDGFLQRVTRMGEQLGKLLSELWKEFPDKIERVRGIGLMWGVQLVKEISANEFAKECLNQGLLVVPAGNNTVRLLPPLIVQKKHITQAIEILRNVLMKVGKKI</sequence>
<dbReference type="HAMAP" id="MF_01107">
    <property type="entry name" value="ArgD_aminotrans_3"/>
    <property type="match status" value="1"/>
</dbReference>
<dbReference type="EC" id="2.6.1.11" evidence="5"/>
<feature type="binding site" evidence="5">
    <location>
        <position position="133"/>
    </location>
    <ligand>
        <name>N(2)-acetyl-L-ornithine</name>
        <dbReference type="ChEBI" id="CHEBI:57805"/>
    </ligand>
</feature>
<dbReference type="AlphaFoldDB" id="A0A0X1KR37"/>
<dbReference type="InterPro" id="IPR015421">
    <property type="entry name" value="PyrdxlP-dep_Trfase_major"/>
</dbReference>
<dbReference type="SUPFAM" id="SSF53383">
    <property type="entry name" value="PLP-dependent transferases"/>
    <property type="match status" value="1"/>
</dbReference>
<dbReference type="PaxDb" id="1123384-AJ81_04930"/>
<evidence type="ECO:0000313" key="6">
    <source>
        <dbReference type="EMBL" id="AJC73660.1"/>
    </source>
</evidence>
<dbReference type="EMBL" id="CP007141">
    <property type="protein sequence ID" value="AJC73660.1"/>
    <property type="molecule type" value="Genomic_DNA"/>
</dbReference>
<reference evidence="6 7" key="1">
    <citation type="submission" date="2014-01" db="EMBL/GenBank/DDBJ databases">
        <title>Genome sequencing of Thermotog hypogea.</title>
        <authorList>
            <person name="Zhang X."/>
            <person name="Alvare G."/>
            <person name="Fristensky B."/>
            <person name="Chen L."/>
            <person name="Suen T."/>
            <person name="Chen Q."/>
            <person name="Ma K."/>
        </authorList>
    </citation>
    <scope>NUCLEOTIDE SEQUENCE [LARGE SCALE GENOMIC DNA]</scope>
    <source>
        <strain evidence="6 7">DSM 11164</strain>
    </source>
</reference>
<dbReference type="InterPro" id="IPR004636">
    <property type="entry name" value="AcOrn/SuccOrn_fam"/>
</dbReference>
<dbReference type="PATRIC" id="fig|1123384.7.peg.973"/>
<dbReference type="Gene3D" id="3.40.640.10">
    <property type="entry name" value="Type I PLP-dependent aspartate aminotransferase-like (Major domain)"/>
    <property type="match status" value="1"/>
</dbReference>
<comment type="subunit">
    <text evidence="5">Homodimer.</text>
</comment>
<feature type="binding site" evidence="5">
    <location>
        <position position="271"/>
    </location>
    <ligand>
        <name>N(2)-acetyl-L-ornithine</name>
        <dbReference type="ChEBI" id="CHEBI:57805"/>
    </ligand>
</feature>
<dbReference type="UniPathway" id="UPA00068">
    <property type="reaction ID" value="UER00109"/>
</dbReference>
<proteinExistence type="inferred from homology"/>
<comment type="miscellaneous">
    <text evidence="5">May also have succinyldiaminopimelate aminotransferase activity, thus carrying out the corresponding step in lysine biosynthesis.</text>
</comment>
<dbReference type="GO" id="GO:0030170">
    <property type="term" value="F:pyridoxal phosphate binding"/>
    <property type="evidence" value="ECO:0007669"/>
    <property type="project" value="InterPro"/>
</dbReference>
<comment type="cofactor">
    <cofactor evidence="5">
        <name>pyridoxal 5'-phosphate</name>
        <dbReference type="ChEBI" id="CHEBI:597326"/>
    </cofactor>
    <text evidence="5">Binds 1 pyridoxal phosphate per subunit.</text>
</comment>
<dbReference type="GO" id="GO:0006526">
    <property type="term" value="P:L-arginine biosynthetic process"/>
    <property type="evidence" value="ECO:0007669"/>
    <property type="project" value="UniProtKB-UniRule"/>
</dbReference>
<dbReference type="Gene3D" id="3.90.1150.10">
    <property type="entry name" value="Aspartate Aminotransferase, domain 1"/>
    <property type="match status" value="1"/>
</dbReference>
<dbReference type="InterPro" id="IPR015424">
    <property type="entry name" value="PyrdxlP-dep_Trfase"/>
</dbReference>
<name>A0A0X1KR37_9THEM</name>
<feature type="binding site" evidence="5">
    <location>
        <position position="272"/>
    </location>
    <ligand>
        <name>pyridoxal 5'-phosphate</name>
        <dbReference type="ChEBI" id="CHEBI:597326"/>
    </ligand>
</feature>
<evidence type="ECO:0000256" key="2">
    <source>
        <dbReference type="ARBA" id="ARBA00022605"/>
    </source>
</evidence>
<dbReference type="GO" id="GO:0042802">
    <property type="term" value="F:identical protein binding"/>
    <property type="evidence" value="ECO:0007669"/>
    <property type="project" value="TreeGrafter"/>
</dbReference>